<feature type="chain" id="PRO_5014954294" description="SH3b domain-containing protein" evidence="1">
    <location>
        <begin position="25"/>
        <end position="159"/>
    </location>
</feature>
<name>A0A2M6U8S3_9BRAD</name>
<accession>A0A2M6U8S3</accession>
<keyword evidence="4" id="KW-1185">Reference proteome</keyword>
<dbReference type="AlphaFoldDB" id="A0A2M6U8S3"/>
<evidence type="ECO:0000313" key="3">
    <source>
        <dbReference type="EMBL" id="PIT01006.1"/>
    </source>
</evidence>
<evidence type="ECO:0000259" key="2">
    <source>
        <dbReference type="Pfam" id="PF08239"/>
    </source>
</evidence>
<gene>
    <name evidence="3" type="ORF">TSA1_09740</name>
</gene>
<reference evidence="3 4" key="1">
    <citation type="submission" date="2015-06" db="EMBL/GenBank/DDBJ databases">
        <title>Comparative genome analysis of nirS-carrying Bradyrhizobium sp. strains.</title>
        <authorList>
            <person name="Ishii S."/>
            <person name="Jang J."/>
            <person name="Nishizawa T."/>
            <person name="Senoo K."/>
        </authorList>
    </citation>
    <scope>NUCLEOTIDE SEQUENCE [LARGE SCALE GENOMIC DNA]</scope>
    <source>
        <strain evidence="3 4">TSA1</strain>
    </source>
</reference>
<sequence>MRTLIRVCAMALLTIICAAGEVRAASRAGYSGVNLNIRSGPSVRFPAVGMLGAGSGLVIHGCLDRYAWCDVSASGMRGWASGAHIQFVHDERRVYVPAYAAQVEIPIVTFNVINYWGDYYRDRDFYHDLDRWSSYHWEDDGSPPGWRDNWGGDYEGNEY</sequence>
<evidence type="ECO:0000256" key="1">
    <source>
        <dbReference type="SAM" id="SignalP"/>
    </source>
</evidence>
<dbReference type="Gene3D" id="2.30.30.40">
    <property type="entry name" value="SH3 Domains"/>
    <property type="match status" value="1"/>
</dbReference>
<feature type="domain" description="SH3b" evidence="2">
    <location>
        <begin position="34"/>
        <end position="85"/>
    </location>
</feature>
<feature type="signal peptide" evidence="1">
    <location>
        <begin position="1"/>
        <end position="24"/>
    </location>
</feature>
<dbReference type="InterPro" id="IPR003646">
    <property type="entry name" value="SH3-like_bac-type"/>
</dbReference>
<dbReference type="EMBL" id="LFJC01000003">
    <property type="protein sequence ID" value="PIT01006.1"/>
    <property type="molecule type" value="Genomic_DNA"/>
</dbReference>
<dbReference type="Proteomes" id="UP000228930">
    <property type="component" value="Unassembled WGS sequence"/>
</dbReference>
<keyword evidence="1" id="KW-0732">Signal</keyword>
<proteinExistence type="predicted"/>
<dbReference type="Pfam" id="PF08239">
    <property type="entry name" value="SH3_3"/>
    <property type="match status" value="1"/>
</dbReference>
<evidence type="ECO:0000313" key="4">
    <source>
        <dbReference type="Proteomes" id="UP000228930"/>
    </source>
</evidence>
<comment type="caution">
    <text evidence="3">The sequence shown here is derived from an EMBL/GenBank/DDBJ whole genome shotgun (WGS) entry which is preliminary data.</text>
</comment>
<protein>
    <recommendedName>
        <fullName evidence="2">SH3b domain-containing protein</fullName>
    </recommendedName>
</protein>
<organism evidence="3 4">
    <name type="scientific">Bradyrhizobium nitroreducens</name>
    <dbReference type="NCBI Taxonomy" id="709803"/>
    <lineage>
        <taxon>Bacteria</taxon>
        <taxon>Pseudomonadati</taxon>
        <taxon>Pseudomonadota</taxon>
        <taxon>Alphaproteobacteria</taxon>
        <taxon>Hyphomicrobiales</taxon>
        <taxon>Nitrobacteraceae</taxon>
        <taxon>Bradyrhizobium</taxon>
    </lineage>
</organism>